<dbReference type="SUPFAM" id="SSF103473">
    <property type="entry name" value="MFS general substrate transporter"/>
    <property type="match status" value="1"/>
</dbReference>
<gene>
    <name evidence="8" type="ORF">SAMN04490198_4708</name>
</gene>
<evidence type="ECO:0000256" key="6">
    <source>
        <dbReference type="SAM" id="Phobius"/>
    </source>
</evidence>
<dbReference type="CDD" id="cd17324">
    <property type="entry name" value="MFS_NepI_like"/>
    <property type="match status" value="1"/>
</dbReference>
<dbReference type="PANTHER" id="PTHR43124:SF5">
    <property type="entry name" value="PURINE RIBONUCLEOSIDE EFFLUX PUMP NEPI"/>
    <property type="match status" value="1"/>
</dbReference>
<evidence type="ECO:0000256" key="5">
    <source>
        <dbReference type="ARBA" id="ARBA00023136"/>
    </source>
</evidence>
<feature type="transmembrane region" description="Helical" evidence="6">
    <location>
        <begin position="12"/>
        <end position="32"/>
    </location>
</feature>
<feature type="transmembrane region" description="Helical" evidence="6">
    <location>
        <begin position="104"/>
        <end position="125"/>
    </location>
</feature>
<dbReference type="GO" id="GO:0022857">
    <property type="term" value="F:transmembrane transporter activity"/>
    <property type="evidence" value="ECO:0007669"/>
    <property type="project" value="InterPro"/>
</dbReference>
<feature type="transmembrane region" description="Helical" evidence="6">
    <location>
        <begin position="334"/>
        <end position="355"/>
    </location>
</feature>
<dbReference type="PROSITE" id="PS50850">
    <property type="entry name" value="MFS"/>
    <property type="match status" value="1"/>
</dbReference>
<feature type="transmembrane region" description="Helical" evidence="6">
    <location>
        <begin position="79"/>
        <end position="98"/>
    </location>
</feature>
<evidence type="ECO:0000313" key="8">
    <source>
        <dbReference type="EMBL" id="SEF04924.1"/>
    </source>
</evidence>
<feature type="transmembrane region" description="Helical" evidence="6">
    <location>
        <begin position="298"/>
        <end position="322"/>
    </location>
</feature>
<sequence length="408" mass="42214">MTSPNTHTHGWAAVFAMSLAAFALVASEFMPVSLLTPLAADLQISEGQAGQGISVSGLFALLTSLVIAAVAARVDRKRLLLGLTLLMILSGTVVALAPDYRVFMLGRVLIGVAIGGFWSLSAATAMRLVPSAQVPRALAIVNGGNALATVIAAPLGSFLGGLIGWRGAFFCVVPVAVLAGVWLLVSLPSIKMQTAPHSGNVLRLLRKASVALGMLAVSVFFMGQFMLFTYLRPFLENVTQVSVSTLSLMLLVLGLTGLVGTFLIERCLKNALYPALIAIPLLMAVIAVALLVMGSSPVATTALLGFWGLVATAAPVGWWTWLSRELPDDAEAGGGLMVAIIQLAITAGATVGGLAFDHWGYQATFELSAASLGIAALLACLAARRASLTTVVGRPSGKTDSASCRTVS</sequence>
<dbReference type="Gene3D" id="1.20.1250.20">
    <property type="entry name" value="MFS general substrate transporter like domains"/>
    <property type="match status" value="1"/>
</dbReference>
<keyword evidence="3 6" id="KW-0812">Transmembrane</keyword>
<dbReference type="InterPro" id="IPR011701">
    <property type="entry name" value="MFS"/>
</dbReference>
<feature type="transmembrane region" description="Helical" evidence="6">
    <location>
        <begin position="165"/>
        <end position="187"/>
    </location>
</feature>
<proteinExistence type="predicted"/>
<organism evidence="8 9">
    <name type="scientific">Pseudomonas palleroniana</name>
    <dbReference type="NCBI Taxonomy" id="191390"/>
    <lineage>
        <taxon>Bacteria</taxon>
        <taxon>Pseudomonadati</taxon>
        <taxon>Pseudomonadota</taxon>
        <taxon>Gammaproteobacteria</taxon>
        <taxon>Pseudomonadales</taxon>
        <taxon>Pseudomonadaceae</taxon>
        <taxon>Pseudomonas</taxon>
    </lineage>
</organism>
<feature type="transmembrane region" description="Helical" evidence="6">
    <location>
        <begin position="243"/>
        <end position="264"/>
    </location>
</feature>
<keyword evidence="5 6" id="KW-0472">Membrane</keyword>
<feature type="transmembrane region" description="Helical" evidence="6">
    <location>
        <begin position="367"/>
        <end position="384"/>
    </location>
</feature>
<keyword evidence="2" id="KW-1003">Cell membrane</keyword>
<dbReference type="InterPro" id="IPR020846">
    <property type="entry name" value="MFS_dom"/>
</dbReference>
<accession>A0A1H5NU23</accession>
<dbReference type="Proteomes" id="UP000199129">
    <property type="component" value="Unassembled WGS sequence"/>
</dbReference>
<protein>
    <submittedName>
        <fullName evidence="8">Predicted arabinose efflux permease, MFS family</fullName>
    </submittedName>
</protein>
<dbReference type="Pfam" id="PF07690">
    <property type="entry name" value="MFS_1"/>
    <property type="match status" value="1"/>
</dbReference>
<feature type="transmembrane region" description="Helical" evidence="6">
    <location>
        <begin position="137"/>
        <end position="159"/>
    </location>
</feature>
<keyword evidence="4 6" id="KW-1133">Transmembrane helix</keyword>
<evidence type="ECO:0000256" key="2">
    <source>
        <dbReference type="ARBA" id="ARBA00022475"/>
    </source>
</evidence>
<reference evidence="8 9" key="1">
    <citation type="submission" date="2016-10" db="EMBL/GenBank/DDBJ databases">
        <authorList>
            <person name="de Groot N.N."/>
        </authorList>
    </citation>
    <scope>NUCLEOTIDE SEQUENCE [LARGE SCALE GENOMIC DNA]</scope>
    <source>
        <strain evidence="8 9">BS3265</strain>
    </source>
</reference>
<evidence type="ECO:0000256" key="3">
    <source>
        <dbReference type="ARBA" id="ARBA00022692"/>
    </source>
</evidence>
<evidence type="ECO:0000259" key="7">
    <source>
        <dbReference type="PROSITE" id="PS50850"/>
    </source>
</evidence>
<feature type="transmembrane region" description="Helical" evidence="6">
    <location>
        <begin position="52"/>
        <end position="72"/>
    </location>
</feature>
<dbReference type="InterPro" id="IPR036259">
    <property type="entry name" value="MFS_trans_sf"/>
</dbReference>
<evidence type="ECO:0000256" key="4">
    <source>
        <dbReference type="ARBA" id="ARBA00022989"/>
    </source>
</evidence>
<evidence type="ECO:0000313" key="9">
    <source>
        <dbReference type="Proteomes" id="UP000199129"/>
    </source>
</evidence>
<dbReference type="PANTHER" id="PTHR43124">
    <property type="entry name" value="PURINE EFFLUX PUMP PBUE"/>
    <property type="match status" value="1"/>
</dbReference>
<feature type="transmembrane region" description="Helical" evidence="6">
    <location>
        <begin position="208"/>
        <end position="231"/>
    </location>
</feature>
<comment type="subcellular location">
    <subcellularLocation>
        <location evidence="1">Cell membrane</location>
        <topology evidence="1">Multi-pass membrane protein</topology>
    </subcellularLocation>
</comment>
<dbReference type="EMBL" id="FNUA01000002">
    <property type="protein sequence ID" value="SEF04924.1"/>
    <property type="molecule type" value="Genomic_DNA"/>
</dbReference>
<feature type="domain" description="Major facilitator superfamily (MFS) profile" evidence="7">
    <location>
        <begin position="13"/>
        <end position="387"/>
    </location>
</feature>
<name>A0A1H5NU23_9PSED</name>
<evidence type="ECO:0000256" key="1">
    <source>
        <dbReference type="ARBA" id="ARBA00004651"/>
    </source>
</evidence>
<dbReference type="InterPro" id="IPR050189">
    <property type="entry name" value="MFS_Efflux_Transporters"/>
</dbReference>
<dbReference type="AlphaFoldDB" id="A0A1H5NU23"/>
<feature type="transmembrane region" description="Helical" evidence="6">
    <location>
        <begin position="271"/>
        <end position="292"/>
    </location>
</feature>
<dbReference type="GO" id="GO:0005886">
    <property type="term" value="C:plasma membrane"/>
    <property type="evidence" value="ECO:0007669"/>
    <property type="project" value="UniProtKB-SubCell"/>
</dbReference>